<dbReference type="EMBL" id="JASPKZ010001982">
    <property type="protein sequence ID" value="KAJ9596544.1"/>
    <property type="molecule type" value="Genomic_DNA"/>
</dbReference>
<evidence type="ECO:0000259" key="1">
    <source>
        <dbReference type="Pfam" id="PF15007"/>
    </source>
</evidence>
<gene>
    <name evidence="2" type="ORF">L9F63_012443</name>
</gene>
<feature type="domain" description="Centrosomal CEP44" evidence="1">
    <location>
        <begin position="11"/>
        <end position="128"/>
    </location>
</feature>
<sequence>MSFSENIDILHLIQKLKQIGFEVTHELVQRIRKGDPWTFVSIYNYLFFESEKCINRNISHGISPEAYNKNDEEKVSGSGIYKILKTVFGYIPRLTLEEFIANNHAKQKVLMCQDVIKLIQDRTSHLKACDTLNKEICQQGDGYNTRIKTEP</sequence>
<dbReference type="InterPro" id="IPR029157">
    <property type="entry name" value="CEP44_CC"/>
</dbReference>
<evidence type="ECO:0000313" key="2">
    <source>
        <dbReference type="EMBL" id="KAJ9596544.1"/>
    </source>
</evidence>
<organism evidence="2 3">
    <name type="scientific">Diploptera punctata</name>
    <name type="common">Pacific beetle cockroach</name>
    <dbReference type="NCBI Taxonomy" id="6984"/>
    <lineage>
        <taxon>Eukaryota</taxon>
        <taxon>Metazoa</taxon>
        <taxon>Ecdysozoa</taxon>
        <taxon>Arthropoda</taxon>
        <taxon>Hexapoda</taxon>
        <taxon>Insecta</taxon>
        <taxon>Pterygota</taxon>
        <taxon>Neoptera</taxon>
        <taxon>Polyneoptera</taxon>
        <taxon>Dictyoptera</taxon>
        <taxon>Blattodea</taxon>
        <taxon>Blaberoidea</taxon>
        <taxon>Blaberidae</taxon>
        <taxon>Diplopterinae</taxon>
        <taxon>Diploptera</taxon>
    </lineage>
</organism>
<keyword evidence="3" id="KW-1185">Reference proteome</keyword>
<dbReference type="AlphaFoldDB" id="A0AAD8ACH3"/>
<protein>
    <recommendedName>
        <fullName evidence="1">Centrosomal CEP44 domain-containing protein</fullName>
    </recommendedName>
</protein>
<name>A0AAD8ACH3_DIPPU</name>
<dbReference type="Proteomes" id="UP001233999">
    <property type="component" value="Unassembled WGS sequence"/>
</dbReference>
<reference evidence="2" key="2">
    <citation type="submission" date="2023-05" db="EMBL/GenBank/DDBJ databases">
        <authorList>
            <person name="Fouks B."/>
        </authorList>
    </citation>
    <scope>NUCLEOTIDE SEQUENCE</scope>
    <source>
        <strain evidence="2">Stay&amp;Tobe</strain>
        <tissue evidence="2">Testes</tissue>
    </source>
</reference>
<proteinExistence type="predicted"/>
<reference evidence="2" key="1">
    <citation type="journal article" date="2023" name="IScience">
        <title>Live-bearing cockroach genome reveals convergent evolutionary mechanisms linked to viviparity in insects and beyond.</title>
        <authorList>
            <person name="Fouks B."/>
            <person name="Harrison M.C."/>
            <person name="Mikhailova A.A."/>
            <person name="Marchal E."/>
            <person name="English S."/>
            <person name="Carruthers M."/>
            <person name="Jennings E.C."/>
            <person name="Chiamaka E.L."/>
            <person name="Frigard R.A."/>
            <person name="Pippel M."/>
            <person name="Attardo G.M."/>
            <person name="Benoit J.B."/>
            <person name="Bornberg-Bauer E."/>
            <person name="Tobe S.S."/>
        </authorList>
    </citation>
    <scope>NUCLEOTIDE SEQUENCE</scope>
    <source>
        <strain evidence="2">Stay&amp;Tobe</strain>
    </source>
</reference>
<accession>A0AAD8ACH3</accession>
<comment type="caution">
    <text evidence="2">The sequence shown here is derived from an EMBL/GenBank/DDBJ whole genome shotgun (WGS) entry which is preliminary data.</text>
</comment>
<evidence type="ECO:0000313" key="3">
    <source>
        <dbReference type="Proteomes" id="UP001233999"/>
    </source>
</evidence>
<dbReference type="Pfam" id="PF15007">
    <property type="entry name" value="CEP44"/>
    <property type="match status" value="1"/>
</dbReference>